<accession>G9YA30</accession>
<evidence type="ECO:0000313" key="1">
    <source>
        <dbReference type="EMBL" id="EHM40292.1"/>
    </source>
</evidence>
<dbReference type="EMBL" id="AGCI01000082">
    <property type="protein sequence ID" value="EHM40292.1"/>
    <property type="molecule type" value="Genomic_DNA"/>
</dbReference>
<organism evidence="1 2">
    <name type="scientific">Hafnia alvei ATCC 51873</name>
    <dbReference type="NCBI Taxonomy" id="1002364"/>
    <lineage>
        <taxon>Bacteria</taxon>
        <taxon>Pseudomonadati</taxon>
        <taxon>Pseudomonadota</taxon>
        <taxon>Gammaproteobacteria</taxon>
        <taxon>Enterobacterales</taxon>
        <taxon>Hafniaceae</taxon>
        <taxon>Hafnia</taxon>
    </lineage>
</organism>
<dbReference type="Proteomes" id="UP000005959">
    <property type="component" value="Unassembled WGS sequence"/>
</dbReference>
<protein>
    <submittedName>
        <fullName evidence="1">Uncharacterized protein</fullName>
    </submittedName>
</protein>
<dbReference type="AlphaFoldDB" id="G9YA30"/>
<reference evidence="1 2" key="1">
    <citation type="submission" date="2011-08" db="EMBL/GenBank/DDBJ databases">
        <authorList>
            <person name="Weinstock G."/>
            <person name="Sodergren E."/>
            <person name="Clifton S."/>
            <person name="Fulton L."/>
            <person name="Fulton B."/>
            <person name="Courtney L."/>
            <person name="Fronick C."/>
            <person name="Harrison M."/>
            <person name="Strong C."/>
            <person name="Farmer C."/>
            <person name="Delahaunty K."/>
            <person name="Markovic C."/>
            <person name="Hall O."/>
            <person name="Minx P."/>
            <person name="Tomlinson C."/>
            <person name="Mitreva M."/>
            <person name="Hou S."/>
            <person name="Chen J."/>
            <person name="Wollam A."/>
            <person name="Pepin K.H."/>
            <person name="Johnson M."/>
            <person name="Bhonagiri V."/>
            <person name="Zhang X."/>
            <person name="Suruliraj S."/>
            <person name="Warren W."/>
            <person name="Chinwalla A."/>
            <person name="Mardis E.R."/>
            <person name="Wilson R.K."/>
        </authorList>
    </citation>
    <scope>NUCLEOTIDE SEQUENCE [LARGE SCALE GENOMIC DNA]</scope>
    <source>
        <strain evidence="1 2">ATCC 51873</strain>
    </source>
</reference>
<dbReference type="HOGENOM" id="CLU_2180147_0_0_6"/>
<evidence type="ECO:0000313" key="2">
    <source>
        <dbReference type="Proteomes" id="UP000005959"/>
    </source>
</evidence>
<gene>
    <name evidence="1" type="ORF">HMPREF0454_03450</name>
</gene>
<sequence length="109" mass="12425">MSDCDDWFINLGHKMNDIRLICRCTAPMTVYLITLKTRIAVAISFSKRNPKTVICLRVFVLFPPVATLHVRWPRSLTLVTRCVARLRIATNAEYVLKNCSPCLTQLASE</sequence>
<proteinExistence type="predicted"/>
<comment type="caution">
    <text evidence="1">The sequence shown here is derived from an EMBL/GenBank/DDBJ whole genome shotgun (WGS) entry which is preliminary data.</text>
</comment>
<name>G9YA30_HAFAL</name>